<reference evidence="2 3" key="1">
    <citation type="submission" date="2020-07" db="EMBL/GenBank/DDBJ databases">
        <title>Genomic Encyclopedia of Archaeal and Bacterial Type Strains, Phase II (KMG-II): from individual species to whole genera.</title>
        <authorList>
            <person name="Goeker M."/>
        </authorList>
    </citation>
    <scope>NUCLEOTIDE SEQUENCE [LARGE SCALE GENOMIC DNA]</scope>
    <source>
        <strain evidence="2 3">DSM 21226</strain>
    </source>
</reference>
<proteinExistence type="predicted"/>
<keyword evidence="1" id="KW-0812">Transmembrane</keyword>
<organism evidence="2 3">
    <name type="scientific">Sphaerotilus montanus</name>
    <dbReference type="NCBI Taxonomy" id="522889"/>
    <lineage>
        <taxon>Bacteria</taxon>
        <taxon>Pseudomonadati</taxon>
        <taxon>Pseudomonadota</taxon>
        <taxon>Betaproteobacteria</taxon>
        <taxon>Burkholderiales</taxon>
        <taxon>Sphaerotilaceae</taxon>
        <taxon>Sphaerotilus</taxon>
    </lineage>
</organism>
<keyword evidence="3" id="KW-1185">Reference proteome</keyword>
<sequence length="74" mass="7815">MKIIIALAFVAILAALASAGLFMIKRAPEGQQAAKGRMARALAIRVGLSVSVFLFVLLSYAMGWIEPTGLPVGR</sequence>
<dbReference type="Pfam" id="PF11137">
    <property type="entry name" value="DUF2909"/>
    <property type="match status" value="1"/>
</dbReference>
<gene>
    <name evidence="2" type="ORF">BDD16_002194</name>
</gene>
<name>A0A7Y9U5R0_9BURK</name>
<dbReference type="InterPro" id="IPR021313">
    <property type="entry name" value="DUF2909"/>
</dbReference>
<comment type="caution">
    <text evidence="2">The sequence shown here is derived from an EMBL/GenBank/DDBJ whole genome shotgun (WGS) entry which is preliminary data.</text>
</comment>
<accession>A0A7Y9U5R0</accession>
<keyword evidence="1" id="KW-1133">Transmembrane helix</keyword>
<evidence type="ECO:0008006" key="4">
    <source>
        <dbReference type="Google" id="ProtNLM"/>
    </source>
</evidence>
<dbReference type="AlphaFoldDB" id="A0A7Y9U5R0"/>
<keyword evidence="1" id="KW-0472">Membrane</keyword>
<protein>
    <recommendedName>
        <fullName evidence="4">Twin transmembrane helix small protein</fullName>
    </recommendedName>
</protein>
<evidence type="ECO:0000256" key="1">
    <source>
        <dbReference type="SAM" id="Phobius"/>
    </source>
</evidence>
<dbReference type="Proteomes" id="UP000518288">
    <property type="component" value="Unassembled WGS sequence"/>
</dbReference>
<dbReference type="EMBL" id="JACCFH010000001">
    <property type="protein sequence ID" value="NYG33208.1"/>
    <property type="molecule type" value="Genomic_DNA"/>
</dbReference>
<evidence type="ECO:0000313" key="3">
    <source>
        <dbReference type="Proteomes" id="UP000518288"/>
    </source>
</evidence>
<evidence type="ECO:0000313" key="2">
    <source>
        <dbReference type="EMBL" id="NYG33208.1"/>
    </source>
</evidence>
<dbReference type="RefSeq" id="WP_179634003.1">
    <property type="nucleotide sequence ID" value="NZ_JACCFH010000001.1"/>
</dbReference>
<feature type="transmembrane region" description="Helical" evidence="1">
    <location>
        <begin position="43"/>
        <end position="65"/>
    </location>
</feature>